<reference evidence="1 2" key="1">
    <citation type="submission" date="2016-04" db="EMBL/GenBank/DDBJ databases">
        <title>A degradative enzymes factory behind the ericoid mycorrhizal symbiosis.</title>
        <authorList>
            <consortium name="DOE Joint Genome Institute"/>
            <person name="Martino E."/>
            <person name="Morin E."/>
            <person name="Grelet G."/>
            <person name="Kuo A."/>
            <person name="Kohler A."/>
            <person name="Daghino S."/>
            <person name="Barry K."/>
            <person name="Choi C."/>
            <person name="Cichocki N."/>
            <person name="Clum A."/>
            <person name="Copeland A."/>
            <person name="Hainaut M."/>
            <person name="Haridas S."/>
            <person name="Labutti K."/>
            <person name="Lindquist E."/>
            <person name="Lipzen A."/>
            <person name="Khouja H.-R."/>
            <person name="Murat C."/>
            <person name="Ohm R."/>
            <person name="Olson A."/>
            <person name="Spatafora J."/>
            <person name="Veneault-Fourrey C."/>
            <person name="Henrissat B."/>
            <person name="Grigoriev I."/>
            <person name="Martin F."/>
            <person name="Perotto S."/>
        </authorList>
    </citation>
    <scope>NUCLEOTIDE SEQUENCE [LARGE SCALE GENOMIC DNA]</scope>
    <source>
        <strain evidence="1 2">F</strain>
    </source>
</reference>
<dbReference type="Gene3D" id="3.40.50.150">
    <property type="entry name" value="Vaccinia Virus protein VP39"/>
    <property type="match status" value="1"/>
</dbReference>
<dbReference type="InterPro" id="IPR029063">
    <property type="entry name" value="SAM-dependent_MTases_sf"/>
</dbReference>
<dbReference type="Proteomes" id="UP000235786">
    <property type="component" value="Unassembled WGS sequence"/>
</dbReference>
<evidence type="ECO:0000313" key="1">
    <source>
        <dbReference type="EMBL" id="PMD39183.1"/>
    </source>
</evidence>
<dbReference type="PANTHER" id="PTHR35897">
    <property type="entry name" value="METHYLTRANSFERASE AUSD"/>
    <property type="match status" value="1"/>
</dbReference>
<dbReference type="STRING" id="1149755.A0A2J6RKY4"/>
<dbReference type="SUPFAM" id="SSF53335">
    <property type="entry name" value="S-adenosyl-L-methionine-dependent methyltransferases"/>
    <property type="match status" value="1"/>
</dbReference>
<organism evidence="1 2">
    <name type="scientific">Hyaloscypha variabilis (strain UAMH 11265 / GT02V1 / F)</name>
    <name type="common">Meliniomyces variabilis</name>
    <dbReference type="NCBI Taxonomy" id="1149755"/>
    <lineage>
        <taxon>Eukaryota</taxon>
        <taxon>Fungi</taxon>
        <taxon>Dikarya</taxon>
        <taxon>Ascomycota</taxon>
        <taxon>Pezizomycotina</taxon>
        <taxon>Leotiomycetes</taxon>
        <taxon>Helotiales</taxon>
        <taxon>Hyaloscyphaceae</taxon>
        <taxon>Hyaloscypha</taxon>
        <taxon>Hyaloscypha variabilis</taxon>
    </lineage>
</organism>
<keyword evidence="2" id="KW-1185">Reference proteome</keyword>
<dbReference type="InterPro" id="IPR051654">
    <property type="entry name" value="Meroterpenoid_MTases"/>
</dbReference>
<evidence type="ECO:0000313" key="2">
    <source>
        <dbReference type="Proteomes" id="UP000235786"/>
    </source>
</evidence>
<dbReference type="AlphaFoldDB" id="A0A2J6RKY4"/>
<sequence length="285" mass="32223">MKGDESEPDYARDEAKEKSIFWYAENIDNEVTPDFRNFMEVYSGIPHEKILAHVYEIRDKAWVIRAYPCTGQGLFLNPLITKSPAYHEILEKLKSGGRLVEVGSFIGHDLRRLVFDGAPSENMYAVDIVSHWDVGFDMFKDRQSFHVNFIESDIVHPSTQLLALSGTVDIIFISKVLHQWDHETQLAALRSIIALSKPGSIVVGFHAAVLDGGFIAYEKGSLKMWLHDAQSWQEMWDEAGKKTGSKWNAGQVIMRDFGQLGNAPDALAWVGENCRMMDFVVRSIA</sequence>
<gene>
    <name evidence="1" type="ORF">L207DRAFT_635141</name>
</gene>
<dbReference type="PANTHER" id="PTHR35897:SF2">
    <property type="entry name" value="METHYLTRANSFERASE DOMAIN-CONTAINING PROTEIN"/>
    <property type="match status" value="1"/>
</dbReference>
<name>A0A2J6RKY4_HYAVF</name>
<dbReference type="OrthoDB" id="2094832at2759"/>
<accession>A0A2J6RKY4</accession>
<proteinExistence type="predicted"/>
<evidence type="ECO:0008006" key="3">
    <source>
        <dbReference type="Google" id="ProtNLM"/>
    </source>
</evidence>
<dbReference type="EMBL" id="KZ613947">
    <property type="protein sequence ID" value="PMD39183.1"/>
    <property type="molecule type" value="Genomic_DNA"/>
</dbReference>
<protein>
    <recommendedName>
        <fullName evidence="3">Methyltransferase domain-containing protein</fullName>
    </recommendedName>
</protein>